<dbReference type="Proteomes" id="UP001062632">
    <property type="component" value="Unassembled WGS sequence"/>
</dbReference>
<protein>
    <submittedName>
        <fullName evidence="2">Uncharacterized protein</fullName>
    </submittedName>
</protein>
<dbReference type="RefSeq" id="WP_267298741.1">
    <property type="nucleotide sequence ID" value="NZ_BAQC01000018.1"/>
</dbReference>
<proteinExistence type="predicted"/>
<comment type="caution">
    <text evidence="2">The sequence shown here is derived from an EMBL/GenBank/DDBJ whole genome shotgun (WGS) entry which is preliminary data.</text>
</comment>
<gene>
    <name evidence="2" type="ORF">AA106555_0809</name>
</gene>
<organism evidence="2 3">
    <name type="scientific">Neokomagataea thailandica NBRC 106555</name>
    <dbReference type="NCBI Taxonomy" id="1223520"/>
    <lineage>
        <taxon>Bacteria</taxon>
        <taxon>Pseudomonadati</taxon>
        <taxon>Pseudomonadota</taxon>
        <taxon>Alphaproteobacteria</taxon>
        <taxon>Acetobacterales</taxon>
        <taxon>Acetobacteraceae</taxon>
        <taxon>Neokomagataea</taxon>
    </lineage>
</organism>
<reference evidence="2 3" key="1">
    <citation type="submission" date="2013-04" db="EMBL/GenBank/DDBJ databases">
        <title>The genome sequencing project of 58 acetic acid bacteria.</title>
        <authorList>
            <person name="Okamoto-Kainuma A."/>
            <person name="Ishikawa M."/>
            <person name="Umino S."/>
            <person name="Koizumi Y."/>
            <person name="Shiwa Y."/>
            <person name="Yoshikawa H."/>
            <person name="Matsutani M."/>
            <person name="Matsushita K."/>
        </authorList>
    </citation>
    <scope>NUCLEOTIDE SEQUENCE [LARGE SCALE GENOMIC DNA]</scope>
    <source>
        <strain evidence="2 3">NBRC 106555</strain>
    </source>
</reference>
<evidence type="ECO:0000313" key="2">
    <source>
        <dbReference type="EMBL" id="GBR52122.1"/>
    </source>
</evidence>
<dbReference type="EMBL" id="BAQC01000018">
    <property type="protein sequence ID" value="GBR52122.1"/>
    <property type="molecule type" value="Genomic_DNA"/>
</dbReference>
<feature type="region of interest" description="Disordered" evidence="1">
    <location>
        <begin position="42"/>
        <end position="67"/>
    </location>
</feature>
<evidence type="ECO:0000313" key="3">
    <source>
        <dbReference type="Proteomes" id="UP001062632"/>
    </source>
</evidence>
<evidence type="ECO:0000256" key="1">
    <source>
        <dbReference type="SAM" id="MobiDB-lite"/>
    </source>
</evidence>
<accession>A0ABQ0QP51</accession>
<sequence>MTALVRLWKRAPLWRTAFLLGGACAGLTAFFPTQALKHRAPWLPGHAPNAQGTAAQGAAPAPDDSGKLGLPDPNILQTGSIHIAGHTIPLPAGDWHPILTGQTGPRGELSEQFLARMDRGVITGIVIVRATQIPIPTSAVLNLDAPCHDDRNYFAQISEKAAPTGLPVEECTFTSSALPQGAASGEQSFDQAAFARLNTLAYPIPPIMINIGWFHVAAVQGSQSVQAESVTTLLAPVEPVTNQVIAPLEAWAKGNLSHFPAAKTFVADTNAWAKVWTRLLWKGFSGNLTESDLRPEAVSDPASPGRHRP</sequence>
<feature type="compositionally biased region" description="Low complexity" evidence="1">
    <location>
        <begin position="47"/>
        <end position="62"/>
    </location>
</feature>
<keyword evidence="3" id="KW-1185">Reference proteome</keyword>
<name>A0ABQ0QP51_9PROT</name>